<accession>A0A520S2T9</accession>
<comment type="caution">
    <text evidence="2">The sequence shown here is derived from an EMBL/GenBank/DDBJ whole genome shotgun (WGS) entry which is preliminary data.</text>
</comment>
<feature type="transmembrane region" description="Helical" evidence="1">
    <location>
        <begin position="74"/>
        <end position="93"/>
    </location>
</feature>
<evidence type="ECO:0000313" key="2">
    <source>
        <dbReference type="EMBL" id="RZO76751.1"/>
    </source>
</evidence>
<keyword evidence="1" id="KW-0812">Transmembrane</keyword>
<reference evidence="2 3" key="1">
    <citation type="submission" date="2019-02" db="EMBL/GenBank/DDBJ databases">
        <title>Prokaryotic population dynamics and viral predation in marine succession experiment using metagenomics: the confinement effect.</title>
        <authorList>
            <person name="Haro-Moreno J.M."/>
            <person name="Rodriguez-Valera F."/>
            <person name="Lopez-Perez M."/>
        </authorList>
    </citation>
    <scope>NUCLEOTIDE SEQUENCE [LARGE SCALE GENOMIC DNA]</scope>
    <source>
        <strain evidence="2">MED-G157</strain>
    </source>
</reference>
<feature type="transmembrane region" description="Helical" evidence="1">
    <location>
        <begin position="144"/>
        <end position="165"/>
    </location>
</feature>
<evidence type="ECO:0000256" key="1">
    <source>
        <dbReference type="SAM" id="Phobius"/>
    </source>
</evidence>
<dbReference type="Proteomes" id="UP000316199">
    <property type="component" value="Unassembled WGS sequence"/>
</dbReference>
<dbReference type="EMBL" id="SHAG01000008">
    <property type="protein sequence ID" value="RZO76751.1"/>
    <property type="molecule type" value="Genomic_DNA"/>
</dbReference>
<feature type="transmembrane region" description="Helical" evidence="1">
    <location>
        <begin position="210"/>
        <end position="230"/>
    </location>
</feature>
<feature type="transmembrane region" description="Helical" evidence="1">
    <location>
        <begin position="21"/>
        <end position="42"/>
    </location>
</feature>
<sequence>MRALAEFAMRGRSYAIGLSMVGAIVPLMSWVSGAIVSLVFLRKGGLDGSIVLLWTLLPLGLSIYFMGDPSSANAVIGAAILAYVLRVTVSWELTLATTLVLSVIASLVFQYTASDVLILFVNLYIEIQKQFSVEMTYESAEGQFLGGFAMLQAYMMFAFLILARWWQSQLYNPGEFKLEFHQIRVTPIFSSAILILIIACVLFGESLSRWMPLLTMPLAVSGLAIVHWIVNYRSLSGAWVLVFYLLLIFFFQLIYPILTVLALLDGYLNIRQRLLINKV</sequence>
<evidence type="ECO:0008006" key="4">
    <source>
        <dbReference type="Google" id="ProtNLM"/>
    </source>
</evidence>
<proteinExistence type="predicted"/>
<feature type="transmembrane region" description="Helical" evidence="1">
    <location>
        <begin position="185"/>
        <end position="203"/>
    </location>
</feature>
<gene>
    <name evidence="2" type="ORF">EVA68_03430</name>
</gene>
<keyword evidence="1" id="KW-0472">Membrane</keyword>
<protein>
    <recommendedName>
        <fullName evidence="4">DUF2232 domain-containing protein</fullName>
    </recommendedName>
</protein>
<keyword evidence="1" id="KW-1133">Transmembrane helix</keyword>
<name>A0A520S2T9_9GAMM</name>
<feature type="transmembrane region" description="Helical" evidence="1">
    <location>
        <begin position="99"/>
        <end position="124"/>
    </location>
</feature>
<dbReference type="AlphaFoldDB" id="A0A520S2T9"/>
<feature type="transmembrane region" description="Helical" evidence="1">
    <location>
        <begin position="48"/>
        <end position="67"/>
    </location>
</feature>
<organism evidence="2 3">
    <name type="scientific">OM182 bacterium</name>
    <dbReference type="NCBI Taxonomy" id="2510334"/>
    <lineage>
        <taxon>Bacteria</taxon>
        <taxon>Pseudomonadati</taxon>
        <taxon>Pseudomonadota</taxon>
        <taxon>Gammaproteobacteria</taxon>
        <taxon>OMG group</taxon>
        <taxon>OM182 clade</taxon>
    </lineage>
</organism>
<feature type="transmembrane region" description="Helical" evidence="1">
    <location>
        <begin position="242"/>
        <end position="264"/>
    </location>
</feature>
<evidence type="ECO:0000313" key="3">
    <source>
        <dbReference type="Proteomes" id="UP000316199"/>
    </source>
</evidence>